<dbReference type="SMART" id="SM00411">
    <property type="entry name" value="BHL"/>
    <property type="match status" value="1"/>
</dbReference>
<proteinExistence type="inferred from homology"/>
<dbReference type="GO" id="GO:0030527">
    <property type="term" value="F:structural constituent of chromatin"/>
    <property type="evidence" value="ECO:0007669"/>
    <property type="project" value="InterPro"/>
</dbReference>
<organism evidence="5">
    <name type="scientific">Siphoviridae sp. ctwQg18</name>
    <dbReference type="NCBI Taxonomy" id="2826516"/>
    <lineage>
        <taxon>Viruses</taxon>
        <taxon>Duplodnaviria</taxon>
        <taxon>Heunggongvirae</taxon>
        <taxon>Uroviricota</taxon>
        <taxon>Caudoviricetes</taxon>
    </lineage>
</organism>
<dbReference type="PANTHER" id="PTHR33175:SF3">
    <property type="entry name" value="DNA-BINDING PROTEIN HU-BETA"/>
    <property type="match status" value="1"/>
</dbReference>
<evidence type="ECO:0000256" key="3">
    <source>
        <dbReference type="ARBA" id="ARBA00023125"/>
    </source>
</evidence>
<evidence type="ECO:0000256" key="4">
    <source>
        <dbReference type="RuleBase" id="RU003939"/>
    </source>
</evidence>
<dbReference type="GO" id="GO:0032991">
    <property type="term" value="C:protein-containing complex"/>
    <property type="evidence" value="ECO:0007669"/>
    <property type="project" value="UniProtKB-ARBA"/>
</dbReference>
<comment type="similarity">
    <text evidence="1 4">Belongs to the bacterial histone-like protein family.</text>
</comment>
<dbReference type="GO" id="GO:0030261">
    <property type="term" value="P:chromosome condensation"/>
    <property type="evidence" value="ECO:0007669"/>
    <property type="project" value="UniProtKB-KW"/>
</dbReference>
<dbReference type="Gene3D" id="4.10.520.10">
    <property type="entry name" value="IHF-like DNA-binding proteins"/>
    <property type="match status" value="1"/>
</dbReference>
<dbReference type="EMBL" id="BK014913">
    <property type="protein sequence ID" value="DAD82144.1"/>
    <property type="molecule type" value="Genomic_DNA"/>
</dbReference>
<dbReference type="InterPro" id="IPR010992">
    <property type="entry name" value="IHF-like_DNA-bd_dom_sf"/>
</dbReference>
<dbReference type="FunFam" id="4.10.520.10:FF:000001">
    <property type="entry name" value="DNA-binding protein HU"/>
    <property type="match status" value="1"/>
</dbReference>
<dbReference type="PRINTS" id="PR01727">
    <property type="entry name" value="DNABINDINGHU"/>
</dbReference>
<dbReference type="GO" id="GO:0042802">
    <property type="term" value="F:identical protein binding"/>
    <property type="evidence" value="ECO:0007669"/>
    <property type="project" value="UniProtKB-ARBA"/>
</dbReference>
<keyword evidence="3" id="KW-0238">DNA-binding</keyword>
<dbReference type="SUPFAM" id="SSF47729">
    <property type="entry name" value="IHF-like DNA-binding proteins"/>
    <property type="match status" value="1"/>
</dbReference>
<dbReference type="PROSITE" id="PS00045">
    <property type="entry name" value="HISTONE_LIKE"/>
    <property type="match status" value="1"/>
</dbReference>
<name>A0A8S5MIX2_9CAUD</name>
<dbReference type="CDD" id="cd13831">
    <property type="entry name" value="HU"/>
    <property type="match status" value="1"/>
</dbReference>
<dbReference type="Pfam" id="PF00216">
    <property type="entry name" value="Bac_DNA_binding"/>
    <property type="match status" value="1"/>
</dbReference>
<dbReference type="GO" id="GO:0010467">
    <property type="term" value="P:gene expression"/>
    <property type="evidence" value="ECO:0007669"/>
    <property type="project" value="UniProtKB-ARBA"/>
</dbReference>
<evidence type="ECO:0000256" key="1">
    <source>
        <dbReference type="ARBA" id="ARBA00010529"/>
    </source>
</evidence>
<keyword evidence="2" id="KW-0226">DNA condensation</keyword>
<dbReference type="InterPro" id="IPR000119">
    <property type="entry name" value="Hist_DNA-bd"/>
</dbReference>
<evidence type="ECO:0000256" key="2">
    <source>
        <dbReference type="ARBA" id="ARBA00023067"/>
    </source>
</evidence>
<dbReference type="PANTHER" id="PTHR33175">
    <property type="entry name" value="DNA-BINDING PROTEIN HU"/>
    <property type="match status" value="1"/>
</dbReference>
<dbReference type="EMBL" id="BK014913">
    <property type="protein sequence ID" value="DAD82139.1"/>
    <property type="molecule type" value="Genomic_DNA"/>
</dbReference>
<reference evidence="5" key="1">
    <citation type="journal article" date="2021" name="Proc. Natl. Acad. Sci. U.S.A.">
        <title>A Catalog of Tens of Thousands of Viruses from Human Metagenomes Reveals Hidden Associations with Chronic Diseases.</title>
        <authorList>
            <person name="Tisza M.J."/>
            <person name="Buck C.B."/>
        </authorList>
    </citation>
    <scope>NUCLEOTIDE SEQUENCE</scope>
    <source>
        <strain evidence="5">CtwQg18</strain>
    </source>
</reference>
<sequence>MNKAELVQAMADDAGLSKSDAEKALNAFVEIVGGELGKGGKVQLVGFGTFEVTERAARVGKNPQNGKEISIPACKAPKFKAGKVLKDEVNR</sequence>
<evidence type="ECO:0000313" key="5">
    <source>
        <dbReference type="EMBL" id="DAD82144.1"/>
    </source>
</evidence>
<dbReference type="InterPro" id="IPR020816">
    <property type="entry name" value="Histone-like_DNA-bd_CS"/>
</dbReference>
<accession>A0A8S5MIX2</accession>
<dbReference type="GO" id="GO:0003677">
    <property type="term" value="F:DNA binding"/>
    <property type="evidence" value="ECO:0007669"/>
    <property type="project" value="UniProtKB-KW"/>
</dbReference>
<protein>
    <submittedName>
        <fullName evidence="5">DNA binding protein</fullName>
    </submittedName>
</protein>